<accession>A0A7W9V1W0</accession>
<evidence type="ECO:0000256" key="1">
    <source>
        <dbReference type="ARBA" id="ARBA00011073"/>
    </source>
</evidence>
<gene>
    <name evidence="9" type="ORF">FHS42_006804</name>
</gene>
<evidence type="ECO:0000256" key="2">
    <source>
        <dbReference type="ARBA" id="ARBA00022670"/>
    </source>
</evidence>
<feature type="chain" id="PRO_5030837572" evidence="7">
    <location>
        <begin position="32"/>
        <end position="398"/>
    </location>
</feature>
<dbReference type="Proteomes" id="UP000588098">
    <property type="component" value="Unassembled WGS sequence"/>
</dbReference>
<dbReference type="RefSeq" id="WP_312867136.1">
    <property type="nucleotide sequence ID" value="NZ_JACHJL010000026.1"/>
</dbReference>
<proteinExistence type="inferred from homology"/>
<dbReference type="PANTHER" id="PTHR43806">
    <property type="entry name" value="PEPTIDASE S8"/>
    <property type="match status" value="1"/>
</dbReference>
<dbReference type="SUPFAM" id="SSF52743">
    <property type="entry name" value="Subtilisin-like"/>
    <property type="match status" value="1"/>
</dbReference>
<evidence type="ECO:0000256" key="7">
    <source>
        <dbReference type="SAM" id="SignalP"/>
    </source>
</evidence>
<evidence type="ECO:0000256" key="6">
    <source>
        <dbReference type="SAM" id="Phobius"/>
    </source>
</evidence>
<dbReference type="Pfam" id="PF00082">
    <property type="entry name" value="Peptidase_S8"/>
    <property type="match status" value="1"/>
</dbReference>
<dbReference type="PRINTS" id="PR00723">
    <property type="entry name" value="SUBTILISIN"/>
</dbReference>
<evidence type="ECO:0000313" key="10">
    <source>
        <dbReference type="Proteomes" id="UP000588098"/>
    </source>
</evidence>
<feature type="active site" description="Charge relay system" evidence="5">
    <location>
        <position position="286"/>
    </location>
</feature>
<comment type="similarity">
    <text evidence="1 5">Belongs to the peptidase S8 family.</text>
</comment>
<keyword evidence="4 5" id="KW-0720">Serine protease</keyword>
<keyword evidence="6" id="KW-1133">Transmembrane helix</keyword>
<protein>
    <submittedName>
        <fullName evidence="9">Subtilisin family serine protease</fullName>
    </submittedName>
</protein>
<keyword evidence="7" id="KW-0732">Signal</keyword>
<dbReference type="GO" id="GO:0004252">
    <property type="term" value="F:serine-type endopeptidase activity"/>
    <property type="evidence" value="ECO:0007669"/>
    <property type="project" value="UniProtKB-UniRule"/>
</dbReference>
<dbReference type="InterPro" id="IPR023827">
    <property type="entry name" value="Peptidase_S8_Asp-AS"/>
</dbReference>
<evidence type="ECO:0000256" key="5">
    <source>
        <dbReference type="PROSITE-ProRule" id="PRU01240"/>
    </source>
</evidence>
<dbReference type="PROSITE" id="PS51892">
    <property type="entry name" value="SUBTILASE"/>
    <property type="match status" value="1"/>
</dbReference>
<feature type="active site" description="Charge relay system" evidence="5">
    <location>
        <position position="115"/>
    </location>
</feature>
<keyword evidence="10" id="KW-1185">Reference proteome</keyword>
<feature type="transmembrane region" description="Helical" evidence="6">
    <location>
        <begin position="364"/>
        <end position="385"/>
    </location>
</feature>
<dbReference type="InterPro" id="IPR015500">
    <property type="entry name" value="Peptidase_S8_subtilisin-rel"/>
</dbReference>
<keyword evidence="6" id="KW-0472">Membrane</keyword>
<sequence>MRRARIPRLRAAGALTAATLLTAAGPPAALAAEPVELPVLRSTLTSDEPCVRASTIRAKAQPWTVPALGLPRAWSLSQGSGVTVAVVDTGVGRDVAALVGRVEAVDGADEDCVGHGSFAAGLIAAARLDGVGPAGVAPQSRILAVRGTDARGVPTPQRLADGIREAADGGARIIYVGYALPTGKAELTAAVAHASTRDALVIAPAFPDPVSRERGKPDVPVPTTPWYWPAAVPGVVAVGSYGLDGASPARAPQPPRVARIDLVAPGDAVVSVGPSGSGHFLGSGASLAAAQVAGAAALVRAQRPELTAPQAVRQLTAAAYPASPPRLDPYAAMTAVLGEERPTVPHPAAARVPEPGSRAPRDRALIVAAAGGGLVLLTAALMVVVPRGKARGWRPEGG</sequence>
<feature type="signal peptide" evidence="7">
    <location>
        <begin position="1"/>
        <end position="31"/>
    </location>
</feature>
<dbReference type="InterPro" id="IPR050131">
    <property type="entry name" value="Peptidase_S8_subtilisin-like"/>
</dbReference>
<dbReference type="InterPro" id="IPR036852">
    <property type="entry name" value="Peptidase_S8/S53_dom_sf"/>
</dbReference>
<keyword evidence="3 5" id="KW-0378">Hydrolase</keyword>
<evidence type="ECO:0000256" key="3">
    <source>
        <dbReference type="ARBA" id="ARBA00022801"/>
    </source>
</evidence>
<organism evidence="9 10">
    <name type="scientific">Streptomyces zagrosensis</name>
    <dbReference type="NCBI Taxonomy" id="1042984"/>
    <lineage>
        <taxon>Bacteria</taxon>
        <taxon>Bacillati</taxon>
        <taxon>Actinomycetota</taxon>
        <taxon>Actinomycetes</taxon>
        <taxon>Kitasatosporales</taxon>
        <taxon>Streptomycetaceae</taxon>
        <taxon>Streptomyces</taxon>
    </lineage>
</organism>
<evidence type="ECO:0000259" key="8">
    <source>
        <dbReference type="Pfam" id="PF00082"/>
    </source>
</evidence>
<feature type="active site" description="Charge relay system" evidence="5">
    <location>
        <position position="88"/>
    </location>
</feature>
<name>A0A7W9V1W0_9ACTN</name>
<dbReference type="PROSITE" id="PS00136">
    <property type="entry name" value="SUBTILASE_ASP"/>
    <property type="match status" value="1"/>
</dbReference>
<dbReference type="AlphaFoldDB" id="A0A7W9V1W0"/>
<reference evidence="9 10" key="1">
    <citation type="submission" date="2020-08" db="EMBL/GenBank/DDBJ databases">
        <title>Genomic Encyclopedia of Type Strains, Phase III (KMG-III): the genomes of soil and plant-associated and newly described type strains.</title>
        <authorList>
            <person name="Whitman W."/>
        </authorList>
    </citation>
    <scope>NUCLEOTIDE SEQUENCE [LARGE SCALE GENOMIC DNA]</scope>
    <source>
        <strain evidence="9 10">CECT 8305</strain>
    </source>
</reference>
<dbReference type="InterPro" id="IPR000209">
    <property type="entry name" value="Peptidase_S8/S53_dom"/>
</dbReference>
<dbReference type="EMBL" id="JACHJL010000026">
    <property type="protein sequence ID" value="MBB5939708.1"/>
    <property type="molecule type" value="Genomic_DNA"/>
</dbReference>
<evidence type="ECO:0000256" key="4">
    <source>
        <dbReference type="ARBA" id="ARBA00022825"/>
    </source>
</evidence>
<dbReference type="PANTHER" id="PTHR43806:SF11">
    <property type="entry name" value="CEREVISIN-RELATED"/>
    <property type="match status" value="1"/>
</dbReference>
<comment type="caution">
    <text evidence="9">The sequence shown here is derived from an EMBL/GenBank/DDBJ whole genome shotgun (WGS) entry which is preliminary data.</text>
</comment>
<dbReference type="Gene3D" id="3.40.50.200">
    <property type="entry name" value="Peptidase S8/S53 domain"/>
    <property type="match status" value="1"/>
</dbReference>
<dbReference type="GO" id="GO:0006508">
    <property type="term" value="P:proteolysis"/>
    <property type="evidence" value="ECO:0007669"/>
    <property type="project" value="UniProtKB-KW"/>
</dbReference>
<keyword evidence="2 5" id="KW-0645">Protease</keyword>
<evidence type="ECO:0000313" key="9">
    <source>
        <dbReference type="EMBL" id="MBB5939708.1"/>
    </source>
</evidence>
<feature type="domain" description="Peptidase S8/S53" evidence="8">
    <location>
        <begin position="79"/>
        <end position="316"/>
    </location>
</feature>
<keyword evidence="6" id="KW-0812">Transmembrane</keyword>